<reference evidence="1" key="1">
    <citation type="submission" date="2022-04" db="EMBL/GenBank/DDBJ databases">
        <title>Genome of the entomopathogenic fungus Entomophthora muscae.</title>
        <authorList>
            <person name="Elya C."/>
            <person name="Lovett B.R."/>
            <person name="Lee E."/>
            <person name="Macias A.M."/>
            <person name="Hajek A.E."/>
            <person name="De Bivort B.L."/>
            <person name="Kasson M.T."/>
            <person name="De Fine Licht H.H."/>
            <person name="Stajich J.E."/>
        </authorList>
    </citation>
    <scope>NUCLEOTIDE SEQUENCE</scope>
    <source>
        <strain evidence="1">Berkeley</strain>
    </source>
</reference>
<gene>
    <name evidence="1" type="ORF">DSO57_1001814</name>
</gene>
<sequence length="238" mass="27196">MAVALGFVYVIFVFLLVALPFLCEKKGIPDPPLDCSRLRAVDASKEVFPLDRPMVLNKSMVWTYDWDRSHLSPSLFTDYHFIRRTPSNESHCFHEVNTPAGVHTCEYEQSRKYLLTALTLPSQNSSCNATLCVTSLRLPTDHYSAIMLSDLASPLNVLLKRKVDFVNFNHVYKLSYNSSTAITFAWKPICLRIRTIRQLPAPSHVIVYEYTFNLLINATLDSIFIPLDTPLPSQIQYF</sequence>
<comment type="caution">
    <text evidence="1">The sequence shown here is derived from an EMBL/GenBank/DDBJ whole genome shotgun (WGS) entry which is preliminary data.</text>
</comment>
<evidence type="ECO:0000313" key="1">
    <source>
        <dbReference type="EMBL" id="KAJ9082748.1"/>
    </source>
</evidence>
<protein>
    <submittedName>
        <fullName evidence="1">Uncharacterized protein</fullName>
    </submittedName>
</protein>
<evidence type="ECO:0000313" key="2">
    <source>
        <dbReference type="Proteomes" id="UP001165960"/>
    </source>
</evidence>
<proteinExistence type="predicted"/>
<dbReference type="Proteomes" id="UP001165960">
    <property type="component" value="Unassembled WGS sequence"/>
</dbReference>
<name>A0ACC2U6U4_9FUNG</name>
<dbReference type="EMBL" id="QTSX02001424">
    <property type="protein sequence ID" value="KAJ9082748.1"/>
    <property type="molecule type" value="Genomic_DNA"/>
</dbReference>
<keyword evidence="2" id="KW-1185">Reference proteome</keyword>
<organism evidence="1 2">
    <name type="scientific">Entomophthora muscae</name>
    <dbReference type="NCBI Taxonomy" id="34485"/>
    <lineage>
        <taxon>Eukaryota</taxon>
        <taxon>Fungi</taxon>
        <taxon>Fungi incertae sedis</taxon>
        <taxon>Zoopagomycota</taxon>
        <taxon>Entomophthoromycotina</taxon>
        <taxon>Entomophthoromycetes</taxon>
        <taxon>Entomophthorales</taxon>
        <taxon>Entomophthoraceae</taxon>
        <taxon>Entomophthora</taxon>
    </lineage>
</organism>
<accession>A0ACC2U6U4</accession>